<evidence type="ECO:0000256" key="6">
    <source>
        <dbReference type="ARBA" id="ARBA00022692"/>
    </source>
</evidence>
<keyword evidence="6 13" id="KW-0812">Transmembrane</keyword>
<evidence type="ECO:0000256" key="4">
    <source>
        <dbReference type="ARBA" id="ARBA00022475"/>
    </source>
</evidence>
<dbReference type="InterPro" id="IPR052168">
    <property type="entry name" value="Cytochrome_b561_oxidase"/>
</dbReference>
<comment type="cofactor">
    <cofactor evidence="1">
        <name>heme b</name>
        <dbReference type="ChEBI" id="CHEBI:60344"/>
    </cofactor>
</comment>
<evidence type="ECO:0000256" key="10">
    <source>
        <dbReference type="ARBA" id="ARBA00023004"/>
    </source>
</evidence>
<dbReference type="GO" id="GO:0022904">
    <property type="term" value="P:respiratory electron transport chain"/>
    <property type="evidence" value="ECO:0007669"/>
    <property type="project" value="InterPro"/>
</dbReference>
<keyword evidence="4" id="KW-1003">Cell membrane</keyword>
<evidence type="ECO:0000256" key="8">
    <source>
        <dbReference type="ARBA" id="ARBA00022982"/>
    </source>
</evidence>
<keyword evidence="11 13" id="KW-0472">Membrane</keyword>
<dbReference type="OrthoDB" id="8156287at2"/>
<reference evidence="16" key="1">
    <citation type="submission" date="2017-01" db="EMBL/GenBank/DDBJ databases">
        <authorList>
            <person name="Varghese N."/>
            <person name="Submissions S."/>
        </authorList>
    </citation>
    <scope>NUCLEOTIDE SEQUENCE [LARGE SCALE GENOMIC DNA]</scope>
    <source>
        <strain evidence="16">DSM 29591</strain>
    </source>
</reference>
<evidence type="ECO:0000256" key="2">
    <source>
        <dbReference type="ARBA" id="ARBA00004651"/>
    </source>
</evidence>
<keyword evidence="10" id="KW-0408">Iron</keyword>
<feature type="domain" description="Cytochrome b561 bacterial/Ni-hydrogenase" evidence="14">
    <location>
        <begin position="8"/>
        <end position="162"/>
    </location>
</feature>
<evidence type="ECO:0000313" key="15">
    <source>
        <dbReference type="EMBL" id="SIT82185.1"/>
    </source>
</evidence>
<organism evidence="15 16">
    <name type="scientific">Yoonia rosea</name>
    <dbReference type="NCBI Taxonomy" id="287098"/>
    <lineage>
        <taxon>Bacteria</taxon>
        <taxon>Pseudomonadati</taxon>
        <taxon>Pseudomonadota</taxon>
        <taxon>Alphaproteobacteria</taxon>
        <taxon>Rhodobacterales</taxon>
        <taxon>Paracoccaceae</taxon>
        <taxon>Yoonia</taxon>
    </lineage>
</organism>
<protein>
    <submittedName>
        <fullName evidence="15">Cytochrome b561</fullName>
    </submittedName>
</protein>
<evidence type="ECO:0000256" key="11">
    <source>
        <dbReference type="ARBA" id="ARBA00023136"/>
    </source>
</evidence>
<evidence type="ECO:0000313" key="16">
    <source>
        <dbReference type="Proteomes" id="UP000186997"/>
    </source>
</evidence>
<keyword evidence="7" id="KW-0479">Metal-binding</keyword>
<dbReference type="PANTHER" id="PTHR30529">
    <property type="entry name" value="CYTOCHROME B561"/>
    <property type="match status" value="1"/>
</dbReference>
<keyword evidence="9 13" id="KW-1133">Transmembrane helix</keyword>
<keyword evidence="3" id="KW-0813">Transport</keyword>
<feature type="transmembrane region" description="Helical" evidence="13">
    <location>
        <begin position="94"/>
        <end position="116"/>
    </location>
</feature>
<evidence type="ECO:0000256" key="5">
    <source>
        <dbReference type="ARBA" id="ARBA00022617"/>
    </source>
</evidence>
<evidence type="ECO:0000256" key="3">
    <source>
        <dbReference type="ARBA" id="ARBA00022448"/>
    </source>
</evidence>
<dbReference type="RefSeq" id="WP_076658960.1">
    <property type="nucleotide sequence ID" value="NZ_FTPR01000001.1"/>
</dbReference>
<evidence type="ECO:0000256" key="12">
    <source>
        <dbReference type="ARBA" id="ARBA00037975"/>
    </source>
</evidence>
<keyword evidence="5" id="KW-0349">Heme</keyword>
<feature type="transmembrane region" description="Helical" evidence="13">
    <location>
        <begin position="12"/>
        <end position="29"/>
    </location>
</feature>
<dbReference type="EMBL" id="FTPR01000001">
    <property type="protein sequence ID" value="SIT82185.1"/>
    <property type="molecule type" value="Genomic_DNA"/>
</dbReference>
<evidence type="ECO:0000259" key="14">
    <source>
        <dbReference type="Pfam" id="PF01292"/>
    </source>
</evidence>
<dbReference type="GO" id="GO:0020037">
    <property type="term" value="F:heme binding"/>
    <property type="evidence" value="ECO:0007669"/>
    <property type="project" value="TreeGrafter"/>
</dbReference>
<dbReference type="PANTHER" id="PTHR30529:SF7">
    <property type="entry name" value="CYTOCHROME B561 BACTERIAL_NI-HYDROGENASE DOMAIN-CONTAINING PROTEIN"/>
    <property type="match status" value="1"/>
</dbReference>
<dbReference type="Pfam" id="PF01292">
    <property type="entry name" value="Ni_hydr_CYTB"/>
    <property type="match status" value="1"/>
</dbReference>
<comment type="similarity">
    <text evidence="12">Belongs to the cytochrome b561 family.</text>
</comment>
<dbReference type="STRING" id="287098.SAMN05421665_1405"/>
<evidence type="ECO:0000256" key="13">
    <source>
        <dbReference type="SAM" id="Phobius"/>
    </source>
</evidence>
<sequence length="166" mass="18169">MTNAPSSYRPAQIILHWVVFGAIWVQWLFNEPMKRTIEAMQTGATPVDGDMTMALVHVGFGSAILLAVLARLYLRYRFGAPGHAPGTSSMQAKIATFVHWSLYGTLIAMVITGGVTWNGVADLGYVHWLLNLVLFALITAHAAAAIFNQFVRKDGTLARMVPALKK</sequence>
<proteinExistence type="inferred from homology"/>
<dbReference type="InterPro" id="IPR011577">
    <property type="entry name" value="Cyt_b561_bac/Ni-Hgenase"/>
</dbReference>
<dbReference type="GO" id="GO:0046872">
    <property type="term" value="F:metal ion binding"/>
    <property type="evidence" value="ECO:0007669"/>
    <property type="project" value="UniProtKB-KW"/>
</dbReference>
<dbReference type="AlphaFoldDB" id="A0A1R3WXK2"/>
<comment type="subcellular location">
    <subcellularLocation>
        <location evidence="2">Cell membrane</location>
        <topology evidence="2">Multi-pass membrane protein</topology>
    </subcellularLocation>
</comment>
<dbReference type="InterPro" id="IPR016174">
    <property type="entry name" value="Di-haem_cyt_TM"/>
</dbReference>
<evidence type="ECO:0000256" key="9">
    <source>
        <dbReference type="ARBA" id="ARBA00022989"/>
    </source>
</evidence>
<evidence type="ECO:0000256" key="1">
    <source>
        <dbReference type="ARBA" id="ARBA00001970"/>
    </source>
</evidence>
<keyword evidence="16" id="KW-1185">Reference proteome</keyword>
<dbReference type="GO" id="GO:0005886">
    <property type="term" value="C:plasma membrane"/>
    <property type="evidence" value="ECO:0007669"/>
    <property type="project" value="UniProtKB-SubCell"/>
</dbReference>
<name>A0A1R3WXK2_9RHOB</name>
<dbReference type="GO" id="GO:0009055">
    <property type="term" value="F:electron transfer activity"/>
    <property type="evidence" value="ECO:0007669"/>
    <property type="project" value="InterPro"/>
</dbReference>
<feature type="transmembrane region" description="Helical" evidence="13">
    <location>
        <begin position="128"/>
        <end position="151"/>
    </location>
</feature>
<feature type="transmembrane region" description="Helical" evidence="13">
    <location>
        <begin position="54"/>
        <end position="74"/>
    </location>
</feature>
<dbReference type="SUPFAM" id="SSF81342">
    <property type="entry name" value="Transmembrane di-heme cytochromes"/>
    <property type="match status" value="1"/>
</dbReference>
<evidence type="ECO:0000256" key="7">
    <source>
        <dbReference type="ARBA" id="ARBA00022723"/>
    </source>
</evidence>
<accession>A0A1R3WXK2</accession>
<keyword evidence="8" id="KW-0249">Electron transport</keyword>
<dbReference type="Proteomes" id="UP000186997">
    <property type="component" value="Unassembled WGS sequence"/>
</dbReference>
<gene>
    <name evidence="15" type="ORF">SAMN05421665_1405</name>
</gene>